<keyword evidence="1" id="KW-0489">Methyltransferase</keyword>
<accession>A0A5B8RAS9</accession>
<organism evidence="5">
    <name type="scientific">uncultured organism</name>
    <dbReference type="NCBI Taxonomy" id="155900"/>
    <lineage>
        <taxon>unclassified sequences</taxon>
        <taxon>environmental samples</taxon>
    </lineage>
</organism>
<dbReference type="GO" id="GO:0008168">
    <property type="term" value="F:methyltransferase activity"/>
    <property type="evidence" value="ECO:0007669"/>
    <property type="project" value="UniProtKB-KW"/>
</dbReference>
<evidence type="ECO:0000256" key="1">
    <source>
        <dbReference type="ARBA" id="ARBA00022603"/>
    </source>
</evidence>
<dbReference type="Gene3D" id="3.40.50.150">
    <property type="entry name" value="Vaccinia Virus protein VP39"/>
    <property type="match status" value="1"/>
</dbReference>
<dbReference type="Pfam" id="PF00398">
    <property type="entry name" value="RrnaAD"/>
    <property type="match status" value="1"/>
</dbReference>
<evidence type="ECO:0000256" key="3">
    <source>
        <dbReference type="ARBA" id="ARBA00022691"/>
    </source>
</evidence>
<keyword evidence="3" id="KW-0949">S-adenosyl-L-methionine</keyword>
<dbReference type="SUPFAM" id="SSF53335">
    <property type="entry name" value="S-adenosyl-L-methionine-dependent methyltransferases"/>
    <property type="match status" value="1"/>
</dbReference>
<evidence type="ECO:0000313" key="5">
    <source>
        <dbReference type="EMBL" id="QEA03767.1"/>
    </source>
</evidence>
<dbReference type="GO" id="GO:0032259">
    <property type="term" value="P:methylation"/>
    <property type="evidence" value="ECO:0007669"/>
    <property type="project" value="UniProtKB-KW"/>
</dbReference>
<keyword evidence="4" id="KW-0694">RNA-binding</keyword>
<protein>
    <submittedName>
        <fullName evidence="5">Uncharacterized protein</fullName>
    </submittedName>
</protein>
<evidence type="ECO:0000256" key="4">
    <source>
        <dbReference type="ARBA" id="ARBA00022884"/>
    </source>
</evidence>
<dbReference type="InterPro" id="IPR001737">
    <property type="entry name" value="KsgA/Erm"/>
</dbReference>
<dbReference type="GO" id="GO:0003723">
    <property type="term" value="F:RNA binding"/>
    <property type="evidence" value="ECO:0007669"/>
    <property type="project" value="UniProtKB-KW"/>
</dbReference>
<name>A0A5B8RAS9_9ZZZZ</name>
<dbReference type="AlphaFoldDB" id="A0A5B8RAS9"/>
<evidence type="ECO:0000256" key="2">
    <source>
        <dbReference type="ARBA" id="ARBA00022679"/>
    </source>
</evidence>
<keyword evidence="2" id="KW-0808">Transferase</keyword>
<dbReference type="EMBL" id="MN079076">
    <property type="protein sequence ID" value="QEA03767.1"/>
    <property type="molecule type" value="Genomic_DNA"/>
</dbReference>
<reference evidence="5" key="1">
    <citation type="submission" date="2019-06" db="EMBL/GenBank/DDBJ databases">
        <authorList>
            <person name="Murdoch R.W."/>
            <person name="Fathepure B."/>
        </authorList>
    </citation>
    <scope>NUCLEOTIDE SEQUENCE</scope>
</reference>
<sequence length="201" mass="22520">MSAANESANASASGSGFWLFASNFFKHPAMLGSIIPSSRHLIDKLLAPVEWSRAKRVVEYGPGVATFTRALLERMPEDGELLVMELNRDFADYVRERVQDPRLTIAHASAASLDEWTEQLGWDGVDYIVSGIPFSTMPADTRDEILETTRNGLAETGEFLVFQFSNAVFPFLKDTFPRVDKEFEVRNIPPAHCYRCRVAAE</sequence>
<proteinExistence type="predicted"/>
<gene>
    <name evidence="5" type="ORF">KBTEX_00067</name>
</gene>
<dbReference type="InterPro" id="IPR029063">
    <property type="entry name" value="SAM-dependent_MTases_sf"/>
</dbReference>